<dbReference type="GO" id="GO:0003677">
    <property type="term" value="F:DNA binding"/>
    <property type="evidence" value="ECO:0007669"/>
    <property type="project" value="InterPro"/>
</dbReference>
<dbReference type="InterPro" id="IPR001387">
    <property type="entry name" value="Cro/C1-type_HTH"/>
</dbReference>
<dbReference type="SMART" id="SM00530">
    <property type="entry name" value="HTH_XRE"/>
    <property type="match status" value="1"/>
</dbReference>
<evidence type="ECO:0000313" key="2">
    <source>
        <dbReference type="EMBL" id="PRY54991.1"/>
    </source>
</evidence>
<dbReference type="Proteomes" id="UP000238176">
    <property type="component" value="Unassembled WGS sequence"/>
</dbReference>
<dbReference type="SUPFAM" id="SSF47413">
    <property type="entry name" value="lambda repressor-like DNA-binding domains"/>
    <property type="match status" value="1"/>
</dbReference>
<feature type="domain" description="HTH cro/C1-type" evidence="1">
    <location>
        <begin position="36"/>
        <end position="83"/>
    </location>
</feature>
<dbReference type="Pfam" id="PF13560">
    <property type="entry name" value="HTH_31"/>
    <property type="match status" value="1"/>
</dbReference>
<dbReference type="InterPro" id="IPR041413">
    <property type="entry name" value="MLTR_LBD"/>
</dbReference>
<reference evidence="2 3" key="1">
    <citation type="submission" date="2018-03" db="EMBL/GenBank/DDBJ databases">
        <title>Genomic Encyclopedia of Type Strains, Phase III (KMG-III): the genomes of soil and plant-associated and newly described type strains.</title>
        <authorList>
            <person name="Whitman W."/>
        </authorList>
    </citation>
    <scope>NUCLEOTIDE SEQUENCE [LARGE SCALE GENOMIC DNA]</scope>
    <source>
        <strain evidence="2 3">CGMCC 4.7067</strain>
    </source>
</reference>
<gene>
    <name evidence="2" type="ORF">B0I28_113101</name>
</gene>
<sequence>MDQRTEISDFLRSRRARVHPQDAGVPDDGRVRRVPGLRRDEVARLANMSVEYYTRLEQGRAGNPSPEVLDALAEALRLDHSEREHLKDLAGRRAPRRRGPLAAQRVRPGLLLTLQSLESVPAFIIGRRTDVLAVNRLAKAVMTDFDALPAKRRNLARWYLLDPEARERVVDWETVARDSVAVLRFDAGRHPDDRQLADLVGELTLGCPEFSGWWNDHQVLRRTHGRKAYRHPVAGEIEFAYESLEFPDDPDQTLCVYNVEPDSPSAQALRLLDSWTAPAAPHTGR</sequence>
<keyword evidence="3" id="KW-1185">Reference proteome</keyword>
<dbReference type="OrthoDB" id="3542608at2"/>
<evidence type="ECO:0000313" key="3">
    <source>
        <dbReference type="Proteomes" id="UP000238176"/>
    </source>
</evidence>
<dbReference type="RefSeq" id="WP_106366558.1">
    <property type="nucleotide sequence ID" value="NZ_PVTJ01000013.1"/>
</dbReference>
<name>A0A2T0UAM8_9ACTN</name>
<protein>
    <submittedName>
        <fullName evidence="2">Transcriptional regulator with XRE-family HTH domain</fullName>
    </submittedName>
</protein>
<dbReference type="PROSITE" id="PS50943">
    <property type="entry name" value="HTH_CROC1"/>
    <property type="match status" value="1"/>
</dbReference>
<dbReference type="AlphaFoldDB" id="A0A2T0UAM8"/>
<dbReference type="Gene3D" id="1.10.260.40">
    <property type="entry name" value="lambda repressor-like DNA-binding domains"/>
    <property type="match status" value="1"/>
</dbReference>
<accession>A0A2T0UAM8</accession>
<dbReference type="Gene3D" id="3.30.450.180">
    <property type="match status" value="1"/>
</dbReference>
<evidence type="ECO:0000259" key="1">
    <source>
        <dbReference type="PROSITE" id="PS50943"/>
    </source>
</evidence>
<dbReference type="EMBL" id="PVTJ01000013">
    <property type="protein sequence ID" value="PRY54991.1"/>
    <property type="molecule type" value="Genomic_DNA"/>
</dbReference>
<dbReference type="InterPro" id="IPR010982">
    <property type="entry name" value="Lambda_DNA-bd_dom_sf"/>
</dbReference>
<dbReference type="PANTHER" id="PTHR35010">
    <property type="entry name" value="BLL4672 PROTEIN-RELATED"/>
    <property type="match status" value="1"/>
</dbReference>
<dbReference type="Pfam" id="PF17765">
    <property type="entry name" value="MLTR_LBD"/>
    <property type="match status" value="1"/>
</dbReference>
<organism evidence="2 3">
    <name type="scientific">Glycomyces artemisiae</name>
    <dbReference type="NCBI Taxonomy" id="1076443"/>
    <lineage>
        <taxon>Bacteria</taxon>
        <taxon>Bacillati</taxon>
        <taxon>Actinomycetota</taxon>
        <taxon>Actinomycetes</taxon>
        <taxon>Glycomycetales</taxon>
        <taxon>Glycomycetaceae</taxon>
        <taxon>Glycomyces</taxon>
    </lineage>
</organism>
<dbReference type="PANTHER" id="PTHR35010:SF2">
    <property type="entry name" value="BLL4672 PROTEIN"/>
    <property type="match status" value="1"/>
</dbReference>
<comment type="caution">
    <text evidence="2">The sequence shown here is derived from an EMBL/GenBank/DDBJ whole genome shotgun (WGS) entry which is preliminary data.</text>
</comment>
<dbReference type="CDD" id="cd00093">
    <property type="entry name" value="HTH_XRE"/>
    <property type="match status" value="1"/>
</dbReference>
<proteinExistence type="predicted"/>